<keyword evidence="2" id="KW-1185">Reference proteome</keyword>
<accession>A0ABU9VU71</accession>
<organism evidence="1 2">
    <name type="scientific">Anoxynatronum sibiricum</name>
    <dbReference type="NCBI Taxonomy" id="210623"/>
    <lineage>
        <taxon>Bacteria</taxon>
        <taxon>Bacillati</taxon>
        <taxon>Bacillota</taxon>
        <taxon>Clostridia</taxon>
        <taxon>Eubacteriales</taxon>
        <taxon>Clostridiaceae</taxon>
        <taxon>Anoxynatronum</taxon>
    </lineage>
</organism>
<name>A0ABU9VU71_9CLOT</name>
<proteinExistence type="predicted"/>
<gene>
    <name evidence="1" type="ORF">AAIG11_09460</name>
</gene>
<sequence>MKNAVLDGLGEEEEHLSGLVKVAIDGIANFTGNNFRNAPLGMLFLVETEEDWNKVDHAAILKNNRFHQVDEPVAHELVP</sequence>
<reference evidence="1 2" key="1">
    <citation type="submission" date="2024-04" db="EMBL/GenBank/DDBJ databases">
        <title>Genome sequencing and metabolic network reconstruction of aminoacids and betaine degradation by Anoxynatronum sibiricum.</title>
        <authorList>
            <person name="Detkova E.N."/>
            <person name="Boltjanskaja Y.V."/>
            <person name="Mardanov A.V."/>
            <person name="Kevbrin V."/>
        </authorList>
    </citation>
    <scope>NUCLEOTIDE SEQUENCE [LARGE SCALE GENOMIC DNA]</scope>
    <source>
        <strain evidence="1 2">Z-7981</strain>
    </source>
</reference>
<evidence type="ECO:0000313" key="2">
    <source>
        <dbReference type="Proteomes" id="UP001407405"/>
    </source>
</evidence>
<dbReference type="RefSeq" id="WP_343186019.1">
    <property type="nucleotide sequence ID" value="NZ_JBCITM010000008.1"/>
</dbReference>
<protein>
    <submittedName>
        <fullName evidence="1">Uncharacterized protein</fullName>
    </submittedName>
</protein>
<dbReference type="Proteomes" id="UP001407405">
    <property type="component" value="Unassembled WGS sequence"/>
</dbReference>
<evidence type="ECO:0000313" key="1">
    <source>
        <dbReference type="EMBL" id="MEN1760700.1"/>
    </source>
</evidence>
<dbReference type="EMBL" id="JBCITM010000008">
    <property type="protein sequence ID" value="MEN1760700.1"/>
    <property type="molecule type" value="Genomic_DNA"/>
</dbReference>
<comment type="caution">
    <text evidence="1">The sequence shown here is derived from an EMBL/GenBank/DDBJ whole genome shotgun (WGS) entry which is preliminary data.</text>
</comment>